<dbReference type="InterPro" id="IPR052373">
    <property type="entry name" value="Gamma-glu_amide_hydrolase"/>
</dbReference>
<evidence type="ECO:0000259" key="3">
    <source>
        <dbReference type="PROSITE" id="PS51278"/>
    </source>
</evidence>
<dbReference type="Proteomes" id="UP000693970">
    <property type="component" value="Unassembled WGS sequence"/>
</dbReference>
<organism evidence="4 5">
    <name type="scientific">Nitzschia inconspicua</name>
    <dbReference type="NCBI Taxonomy" id="303405"/>
    <lineage>
        <taxon>Eukaryota</taxon>
        <taxon>Sar</taxon>
        <taxon>Stramenopiles</taxon>
        <taxon>Ochrophyta</taxon>
        <taxon>Bacillariophyta</taxon>
        <taxon>Bacillariophyceae</taxon>
        <taxon>Bacillariophycidae</taxon>
        <taxon>Bacillariales</taxon>
        <taxon>Bacillariaceae</taxon>
        <taxon>Nitzschia</taxon>
    </lineage>
</organism>
<comment type="caution">
    <text evidence="4">The sequence shown here is derived from an EMBL/GenBank/DDBJ whole genome shotgun (WGS) entry which is preliminary data.</text>
</comment>
<keyword evidence="5" id="KW-1185">Reference proteome</keyword>
<feature type="region of interest" description="Disordered" evidence="2">
    <location>
        <begin position="262"/>
        <end position="285"/>
    </location>
</feature>
<sequence>MCRWITFISTEEMFLSDLVLKPSNSLVDQAIDASFHPGFAQRFNHQVNADGFGVGWYHSGGPNPALFKDTEPAWSNVNLIEICNATKSKCVIAHVRAASPGMGIHAGNCHPFKAGRLLFAHNGAIKGFSRIKRKLMAQLTDEAFLSIKGTTDSETCFALLLTNLAKDGYAPKGVSPFEQTEPFGHDRLYSAVKRTIRQLEHILKITGIQEEEVDPSRMNFTLTDGETIICSRFCDKYPEVPPPSLYFAYGDAKQMQLELCDEENKSVDESHHHSDNGSAIDDDGEDDIQDAVEKDLSFQQSLPGKLLKEVDPSSCAFIVSSDPLTKTSSEISWHRVAANSILCYTRGSIPRLYHLNVGGAKRPEDFAFFLVDF</sequence>
<dbReference type="InterPro" id="IPR017932">
    <property type="entry name" value="GATase_2_dom"/>
</dbReference>
<evidence type="ECO:0000313" key="5">
    <source>
        <dbReference type="Proteomes" id="UP000693970"/>
    </source>
</evidence>
<dbReference type="PROSITE" id="PS51278">
    <property type="entry name" value="GATASE_TYPE_2"/>
    <property type="match status" value="1"/>
</dbReference>
<gene>
    <name evidence="4" type="ORF">IV203_015884</name>
</gene>
<evidence type="ECO:0000256" key="2">
    <source>
        <dbReference type="SAM" id="MobiDB-lite"/>
    </source>
</evidence>
<evidence type="ECO:0000313" key="4">
    <source>
        <dbReference type="EMBL" id="KAG7359295.1"/>
    </source>
</evidence>
<feature type="compositionally biased region" description="Basic and acidic residues" evidence="2">
    <location>
        <begin position="262"/>
        <end position="275"/>
    </location>
</feature>
<dbReference type="OrthoDB" id="14446at2759"/>
<dbReference type="InterPro" id="IPR026869">
    <property type="entry name" value="EgtC-like"/>
</dbReference>
<accession>A0A9K3LCL4</accession>
<dbReference type="AlphaFoldDB" id="A0A9K3LCL4"/>
<dbReference type="Pfam" id="PF13230">
    <property type="entry name" value="GATase_4"/>
    <property type="match status" value="1"/>
</dbReference>
<dbReference type="PANTHER" id="PTHR43187">
    <property type="entry name" value="GLUTAMINE AMIDOTRANSFERASE DUG3-RELATED"/>
    <property type="match status" value="1"/>
</dbReference>
<evidence type="ECO:0000256" key="1">
    <source>
        <dbReference type="ARBA" id="ARBA00022962"/>
    </source>
</evidence>
<feature type="domain" description="Glutamine amidotransferase type-2" evidence="3">
    <location>
        <begin position="2"/>
        <end position="373"/>
    </location>
</feature>
<reference evidence="4" key="2">
    <citation type="submission" date="2021-04" db="EMBL/GenBank/DDBJ databases">
        <authorList>
            <person name="Podell S."/>
        </authorList>
    </citation>
    <scope>NUCLEOTIDE SEQUENCE</scope>
    <source>
        <strain evidence="4">Hildebrandi</strain>
    </source>
</reference>
<keyword evidence="1" id="KW-0315">Glutamine amidotransferase</keyword>
<dbReference type="CDD" id="cd01908">
    <property type="entry name" value="YafJ"/>
    <property type="match status" value="1"/>
</dbReference>
<dbReference type="EMBL" id="JAGRRH010000014">
    <property type="protein sequence ID" value="KAG7359295.1"/>
    <property type="molecule type" value="Genomic_DNA"/>
</dbReference>
<reference evidence="4" key="1">
    <citation type="journal article" date="2021" name="Sci. Rep.">
        <title>Diploid genomic architecture of Nitzschia inconspicua, an elite biomass production diatom.</title>
        <authorList>
            <person name="Oliver A."/>
            <person name="Podell S."/>
            <person name="Pinowska A."/>
            <person name="Traller J.C."/>
            <person name="Smith S.R."/>
            <person name="McClure R."/>
            <person name="Beliaev A."/>
            <person name="Bohutskyi P."/>
            <person name="Hill E.A."/>
            <person name="Rabines A."/>
            <person name="Zheng H."/>
            <person name="Allen L.Z."/>
            <person name="Kuo A."/>
            <person name="Grigoriev I.V."/>
            <person name="Allen A.E."/>
            <person name="Hazlebeck D."/>
            <person name="Allen E.E."/>
        </authorList>
    </citation>
    <scope>NUCLEOTIDE SEQUENCE</scope>
    <source>
        <strain evidence="4">Hildebrandi</strain>
    </source>
</reference>
<name>A0A9K3LCL4_9STRA</name>
<protein>
    <submittedName>
        <fullName evidence="4">Glutaminyl-tRNA synthetase</fullName>
    </submittedName>
</protein>
<proteinExistence type="predicted"/>
<dbReference type="PANTHER" id="PTHR43187:SF1">
    <property type="entry name" value="GLUTAMINE AMIDOTRANSFERASE DUG3-RELATED"/>
    <property type="match status" value="1"/>
</dbReference>